<dbReference type="AlphaFoldDB" id="A0A1C5JRJ3"/>
<protein>
    <recommendedName>
        <fullName evidence="1">Imm-5-like domain-containing protein</fullName>
    </recommendedName>
</protein>
<dbReference type="EMBL" id="LT607751">
    <property type="protein sequence ID" value="SCG73103.1"/>
    <property type="molecule type" value="Genomic_DNA"/>
</dbReference>
<proteinExistence type="predicted"/>
<dbReference type="InterPro" id="IPR048667">
    <property type="entry name" value="Imm5-like"/>
</dbReference>
<gene>
    <name evidence="2" type="ORF">GA0074704_4860</name>
</gene>
<keyword evidence="3" id="KW-1185">Reference proteome</keyword>
<name>A0A1C5JRJ3_9ACTN</name>
<organism evidence="2 3">
    <name type="scientific">Micromonospora siamensis</name>
    <dbReference type="NCBI Taxonomy" id="299152"/>
    <lineage>
        <taxon>Bacteria</taxon>
        <taxon>Bacillati</taxon>
        <taxon>Actinomycetota</taxon>
        <taxon>Actinomycetes</taxon>
        <taxon>Micromonosporales</taxon>
        <taxon>Micromonosporaceae</taxon>
        <taxon>Micromonospora</taxon>
    </lineage>
</organism>
<evidence type="ECO:0000313" key="3">
    <source>
        <dbReference type="Proteomes" id="UP000198210"/>
    </source>
</evidence>
<evidence type="ECO:0000313" key="2">
    <source>
        <dbReference type="EMBL" id="SCG73103.1"/>
    </source>
</evidence>
<accession>A0A1C5JRJ3</accession>
<dbReference type="Proteomes" id="UP000198210">
    <property type="component" value="Chromosome I"/>
</dbReference>
<feature type="domain" description="Imm-5-like" evidence="1">
    <location>
        <begin position="9"/>
        <end position="131"/>
    </location>
</feature>
<dbReference type="RefSeq" id="WP_088972614.1">
    <property type="nucleotide sequence ID" value="NZ_JBHLYF010000002.1"/>
</dbReference>
<evidence type="ECO:0000259" key="1">
    <source>
        <dbReference type="Pfam" id="PF21805"/>
    </source>
</evidence>
<reference evidence="2 3" key="1">
    <citation type="submission" date="2016-06" db="EMBL/GenBank/DDBJ databases">
        <authorList>
            <person name="Kjaerup R.B."/>
            <person name="Dalgaard T.S."/>
            <person name="Juul-Madsen H.R."/>
        </authorList>
    </citation>
    <scope>NUCLEOTIDE SEQUENCE [LARGE SCALE GENOMIC DNA]</scope>
    <source>
        <strain evidence="2 3">DSM 45097</strain>
    </source>
</reference>
<sequence length="175" mass="18327">MSGDVQLSPDDLRVVARYAAQCAQDALSIYEAAHPGDRRPRAAVEAARTFAQGARRTNLQRTTAWAAHRAAREAATEAAREAARAAGHAAGAAYLHPLANATQVGHILGAGAYAARAAELAAGGDRTVGERWIEQARRRATPALVAVLRRYPAAPAGGSRVAELMSALDGALRRT</sequence>
<dbReference type="Pfam" id="PF21805">
    <property type="entry name" value="Imm5_like"/>
    <property type="match status" value="1"/>
</dbReference>